<dbReference type="InterPro" id="IPR032816">
    <property type="entry name" value="VTT_dom"/>
</dbReference>
<feature type="transmembrane region" description="Helical" evidence="1">
    <location>
        <begin position="74"/>
        <end position="97"/>
    </location>
</feature>
<sequence>MEPMTVIGIEDSVSQLRSIKGIIQPFRFNVCSVNFLYNCAILTVALVIVVVLIFECKDYVKSILLWVEDQEHWFTYFLFLGLFTFVSFPFALGYSFLLVASGYLFGIVRGLPTVIVTANLGVFIAHSTMRYFSGYLPLSRFLTNSKMNAILTVISDPRAFKVAVCARLVPIPFGLQNTIFAMSKINTKQYLAATFLGLLPAQMINVYLGSTLRSMEDVLSNKATAATGIIVLIQISAGVSLMMYIIMKARIELRKALDQNVLSSVTKPLCEV</sequence>
<dbReference type="GO" id="GO:0051480">
    <property type="term" value="P:regulation of cytosolic calcium ion concentration"/>
    <property type="evidence" value="ECO:0007669"/>
    <property type="project" value="TreeGrafter"/>
</dbReference>
<gene>
    <name evidence="3" type="ORF">TTEB3V08_LOCUS842</name>
</gene>
<dbReference type="PANTHER" id="PTHR46593:SF1">
    <property type="entry name" value="TRANSMEMBRANE PROTEIN 64"/>
    <property type="match status" value="1"/>
</dbReference>
<name>A0A7R9FFU5_9NEOP</name>
<feature type="domain" description="VTT" evidence="2">
    <location>
        <begin position="94"/>
        <end position="210"/>
    </location>
</feature>
<reference evidence="3" key="1">
    <citation type="submission" date="2020-11" db="EMBL/GenBank/DDBJ databases">
        <authorList>
            <person name="Tran Van P."/>
        </authorList>
    </citation>
    <scope>NUCLEOTIDE SEQUENCE</scope>
</reference>
<evidence type="ECO:0000259" key="2">
    <source>
        <dbReference type="Pfam" id="PF09335"/>
    </source>
</evidence>
<dbReference type="Pfam" id="PF09335">
    <property type="entry name" value="VTT_dom"/>
    <property type="match status" value="1"/>
</dbReference>
<keyword evidence="1" id="KW-0812">Transmembrane</keyword>
<dbReference type="AlphaFoldDB" id="A0A7R9FFU5"/>
<evidence type="ECO:0000313" key="3">
    <source>
        <dbReference type="EMBL" id="CAD7452665.1"/>
    </source>
</evidence>
<accession>A0A7R9FFU5</accession>
<keyword evidence="1" id="KW-0472">Membrane</keyword>
<keyword evidence="1" id="KW-1133">Transmembrane helix</keyword>
<dbReference type="EMBL" id="OE000151">
    <property type="protein sequence ID" value="CAD7452665.1"/>
    <property type="molecule type" value="Genomic_DNA"/>
</dbReference>
<dbReference type="PANTHER" id="PTHR46593">
    <property type="entry name" value="TRANSMEMBRANE PROTEIN 64"/>
    <property type="match status" value="1"/>
</dbReference>
<dbReference type="GO" id="GO:0005783">
    <property type="term" value="C:endoplasmic reticulum"/>
    <property type="evidence" value="ECO:0007669"/>
    <property type="project" value="TreeGrafter"/>
</dbReference>
<organism evidence="3">
    <name type="scientific">Timema tahoe</name>
    <dbReference type="NCBI Taxonomy" id="61484"/>
    <lineage>
        <taxon>Eukaryota</taxon>
        <taxon>Metazoa</taxon>
        <taxon>Ecdysozoa</taxon>
        <taxon>Arthropoda</taxon>
        <taxon>Hexapoda</taxon>
        <taxon>Insecta</taxon>
        <taxon>Pterygota</taxon>
        <taxon>Neoptera</taxon>
        <taxon>Polyneoptera</taxon>
        <taxon>Phasmatodea</taxon>
        <taxon>Timematodea</taxon>
        <taxon>Timematoidea</taxon>
        <taxon>Timematidae</taxon>
        <taxon>Timema</taxon>
    </lineage>
</organism>
<evidence type="ECO:0000256" key="1">
    <source>
        <dbReference type="SAM" id="Phobius"/>
    </source>
</evidence>
<protein>
    <recommendedName>
        <fullName evidence="2">VTT domain-containing protein</fullName>
    </recommendedName>
</protein>
<dbReference type="InterPro" id="IPR053069">
    <property type="entry name" value="TVP38/TMEM64"/>
</dbReference>
<feature type="transmembrane region" description="Helical" evidence="1">
    <location>
        <begin position="190"/>
        <end position="208"/>
    </location>
</feature>
<proteinExistence type="predicted"/>
<feature type="transmembrane region" description="Helical" evidence="1">
    <location>
        <begin position="35"/>
        <end position="54"/>
    </location>
</feature>
<feature type="transmembrane region" description="Helical" evidence="1">
    <location>
        <begin position="103"/>
        <end position="125"/>
    </location>
</feature>
<feature type="transmembrane region" description="Helical" evidence="1">
    <location>
        <begin position="228"/>
        <end position="247"/>
    </location>
</feature>